<comment type="catalytic activity">
    <reaction evidence="1">
        <text>ATP + protein L-histidine = ADP + protein N-phospho-L-histidine.</text>
        <dbReference type="EC" id="2.7.13.3"/>
    </reaction>
</comment>
<dbReference type="Gene3D" id="3.30.450.20">
    <property type="entry name" value="PAS domain"/>
    <property type="match status" value="1"/>
</dbReference>
<dbReference type="GO" id="GO:0030295">
    <property type="term" value="F:protein kinase activator activity"/>
    <property type="evidence" value="ECO:0007669"/>
    <property type="project" value="TreeGrafter"/>
</dbReference>
<dbReference type="FunFam" id="3.30.565.10:FF:000006">
    <property type="entry name" value="Sensor histidine kinase WalK"/>
    <property type="match status" value="1"/>
</dbReference>
<dbReference type="STRING" id="1237149.C900_00022"/>
<dbReference type="InterPro" id="IPR005467">
    <property type="entry name" value="His_kinase_dom"/>
</dbReference>
<evidence type="ECO:0000256" key="12">
    <source>
        <dbReference type="ARBA" id="ARBA00023136"/>
    </source>
</evidence>
<evidence type="ECO:0000313" key="16">
    <source>
        <dbReference type="EMBL" id="ELR73858.1"/>
    </source>
</evidence>
<dbReference type="InterPro" id="IPR050351">
    <property type="entry name" value="BphY/WalK/GraS-like"/>
</dbReference>
<name>L8K0D5_9BACT</name>
<keyword evidence="7" id="KW-0547">Nucleotide-binding</keyword>
<evidence type="ECO:0000256" key="5">
    <source>
        <dbReference type="ARBA" id="ARBA00022679"/>
    </source>
</evidence>
<dbReference type="EMBL" id="AMZN01000001">
    <property type="protein sequence ID" value="ELR73858.1"/>
    <property type="molecule type" value="Genomic_DNA"/>
</dbReference>
<evidence type="ECO:0000256" key="1">
    <source>
        <dbReference type="ARBA" id="ARBA00000085"/>
    </source>
</evidence>
<dbReference type="Gene3D" id="1.10.287.130">
    <property type="match status" value="1"/>
</dbReference>
<dbReference type="SUPFAM" id="SSF47384">
    <property type="entry name" value="Homodimeric domain of signal transducing histidine kinase"/>
    <property type="match status" value="1"/>
</dbReference>
<evidence type="ECO:0000256" key="2">
    <source>
        <dbReference type="ARBA" id="ARBA00004141"/>
    </source>
</evidence>
<evidence type="ECO:0000256" key="11">
    <source>
        <dbReference type="ARBA" id="ARBA00023012"/>
    </source>
</evidence>
<keyword evidence="11" id="KW-0902">Two-component regulatory system</keyword>
<sequence>MSKEVESLKAEIDRLKAIINRDHSAIDDQTFKDLFDNSSDLIYIHDENGIFIDVNKAVLEKYGYSKEEVIGQTPQMLSVAGMNDLDDVVAKTKIVWTGGPAQSLEWWSRRKDNTMFLKELILRKGKYFGREVIVATGRDITERKRVENELRNKNEELKNLNEALDAFVYSASHDLKAPLLSIKGLVGLMKVDKETNPNYYLEKINQSIQKLTSFVNDLVEYSRNTRTEVKVEGVDFREFIDEVFSNFEFLPDDRQVYKDIEIDQVHDFYTDRYRLYVILNNLVSNAIRYSDKEKGQSFIHVKVHQEKSKVMISVSDNGIGIAKAHAGKIFQMFYRGTDVKTGSGLGLYIVKETLNKLQGHITYTSEPGQGTTFVVELPNLKGMTNI</sequence>
<dbReference type="InterPro" id="IPR003594">
    <property type="entry name" value="HATPase_dom"/>
</dbReference>
<dbReference type="PRINTS" id="PR00344">
    <property type="entry name" value="BCTRLSENSOR"/>
</dbReference>
<dbReference type="PANTHER" id="PTHR42878">
    <property type="entry name" value="TWO-COMPONENT HISTIDINE KINASE"/>
    <property type="match status" value="1"/>
</dbReference>
<dbReference type="SMART" id="SM00091">
    <property type="entry name" value="PAS"/>
    <property type="match status" value="1"/>
</dbReference>
<dbReference type="SMART" id="SM00388">
    <property type="entry name" value="HisKA"/>
    <property type="match status" value="1"/>
</dbReference>
<feature type="domain" description="PAS" evidence="15">
    <location>
        <begin position="27"/>
        <end position="73"/>
    </location>
</feature>
<dbReference type="AlphaFoldDB" id="L8K0D5"/>
<keyword evidence="12" id="KW-0472">Membrane</keyword>
<keyword evidence="10" id="KW-1133">Transmembrane helix</keyword>
<dbReference type="PROSITE" id="PS50112">
    <property type="entry name" value="PAS"/>
    <property type="match status" value="1"/>
</dbReference>
<dbReference type="SMART" id="SM00387">
    <property type="entry name" value="HATPase_c"/>
    <property type="match status" value="1"/>
</dbReference>
<comment type="subcellular location">
    <subcellularLocation>
        <location evidence="2">Membrane</location>
        <topology evidence="2">Multi-pass membrane protein</topology>
    </subcellularLocation>
</comment>
<dbReference type="CDD" id="cd00082">
    <property type="entry name" value="HisKA"/>
    <property type="match status" value="1"/>
</dbReference>
<dbReference type="SUPFAM" id="SSF55874">
    <property type="entry name" value="ATPase domain of HSP90 chaperone/DNA topoisomerase II/histidine kinase"/>
    <property type="match status" value="1"/>
</dbReference>
<evidence type="ECO:0000256" key="3">
    <source>
        <dbReference type="ARBA" id="ARBA00012438"/>
    </source>
</evidence>
<dbReference type="InterPro" id="IPR000014">
    <property type="entry name" value="PAS"/>
</dbReference>
<dbReference type="PANTHER" id="PTHR42878:SF7">
    <property type="entry name" value="SENSOR HISTIDINE KINASE GLRK"/>
    <property type="match status" value="1"/>
</dbReference>
<evidence type="ECO:0000259" key="14">
    <source>
        <dbReference type="PROSITE" id="PS50109"/>
    </source>
</evidence>
<dbReference type="GO" id="GO:0007234">
    <property type="term" value="P:osmosensory signaling via phosphorelay pathway"/>
    <property type="evidence" value="ECO:0007669"/>
    <property type="project" value="TreeGrafter"/>
</dbReference>
<evidence type="ECO:0000256" key="7">
    <source>
        <dbReference type="ARBA" id="ARBA00022741"/>
    </source>
</evidence>
<evidence type="ECO:0000256" key="9">
    <source>
        <dbReference type="ARBA" id="ARBA00022840"/>
    </source>
</evidence>
<dbReference type="GO" id="GO:0016020">
    <property type="term" value="C:membrane"/>
    <property type="evidence" value="ECO:0007669"/>
    <property type="project" value="UniProtKB-SubCell"/>
</dbReference>
<accession>L8K0D5</accession>
<keyword evidence="8 16" id="KW-0418">Kinase</keyword>
<dbReference type="CDD" id="cd00075">
    <property type="entry name" value="HATPase"/>
    <property type="match status" value="1"/>
</dbReference>
<reference evidence="16 17" key="1">
    <citation type="submission" date="2012-12" db="EMBL/GenBank/DDBJ databases">
        <title>Genome assembly of Fulvivirga imtechensis AK7.</title>
        <authorList>
            <person name="Nupur N."/>
            <person name="Khatri I."/>
            <person name="Kumar R."/>
            <person name="Subramanian S."/>
            <person name="Pinnaka A."/>
        </authorList>
    </citation>
    <scope>NUCLEOTIDE SEQUENCE [LARGE SCALE GENOMIC DNA]</scope>
    <source>
        <strain evidence="16 17">AK7</strain>
    </source>
</reference>
<dbReference type="GO" id="GO:0005524">
    <property type="term" value="F:ATP binding"/>
    <property type="evidence" value="ECO:0007669"/>
    <property type="project" value="UniProtKB-KW"/>
</dbReference>
<keyword evidence="5" id="KW-0808">Transferase</keyword>
<dbReference type="eggNOG" id="COG4251">
    <property type="taxonomic scope" value="Bacteria"/>
</dbReference>
<dbReference type="RefSeq" id="WP_009577451.1">
    <property type="nucleotide sequence ID" value="NZ_AMZN01000001.1"/>
</dbReference>
<dbReference type="InterPro" id="IPR004358">
    <property type="entry name" value="Sig_transdc_His_kin-like_C"/>
</dbReference>
<dbReference type="Gene3D" id="3.30.565.10">
    <property type="entry name" value="Histidine kinase-like ATPase, C-terminal domain"/>
    <property type="match status" value="1"/>
</dbReference>
<dbReference type="Pfam" id="PF00512">
    <property type="entry name" value="HisKA"/>
    <property type="match status" value="1"/>
</dbReference>
<feature type="domain" description="Histidine kinase" evidence="14">
    <location>
        <begin position="170"/>
        <end position="381"/>
    </location>
</feature>
<evidence type="ECO:0000313" key="17">
    <source>
        <dbReference type="Proteomes" id="UP000011135"/>
    </source>
</evidence>
<gene>
    <name evidence="16" type="ORF">C900_00022</name>
</gene>
<protein>
    <recommendedName>
        <fullName evidence="3">histidine kinase</fullName>
        <ecNumber evidence="3">2.7.13.3</ecNumber>
    </recommendedName>
</protein>
<dbReference type="InterPro" id="IPR036890">
    <property type="entry name" value="HATPase_C_sf"/>
</dbReference>
<evidence type="ECO:0000259" key="15">
    <source>
        <dbReference type="PROSITE" id="PS50112"/>
    </source>
</evidence>
<dbReference type="PROSITE" id="PS50109">
    <property type="entry name" value="HIS_KIN"/>
    <property type="match status" value="1"/>
</dbReference>
<dbReference type="Pfam" id="PF02518">
    <property type="entry name" value="HATPase_c"/>
    <property type="match status" value="1"/>
</dbReference>
<feature type="coiled-coil region" evidence="13">
    <location>
        <begin position="140"/>
        <end position="167"/>
    </location>
</feature>
<evidence type="ECO:0000256" key="4">
    <source>
        <dbReference type="ARBA" id="ARBA00022553"/>
    </source>
</evidence>
<dbReference type="CDD" id="cd00130">
    <property type="entry name" value="PAS"/>
    <property type="match status" value="1"/>
</dbReference>
<keyword evidence="4" id="KW-0597">Phosphoprotein</keyword>
<evidence type="ECO:0000256" key="6">
    <source>
        <dbReference type="ARBA" id="ARBA00022692"/>
    </source>
</evidence>
<organism evidence="16 17">
    <name type="scientific">Fulvivirga imtechensis AK7</name>
    <dbReference type="NCBI Taxonomy" id="1237149"/>
    <lineage>
        <taxon>Bacteria</taxon>
        <taxon>Pseudomonadati</taxon>
        <taxon>Bacteroidota</taxon>
        <taxon>Cytophagia</taxon>
        <taxon>Cytophagales</taxon>
        <taxon>Fulvivirgaceae</taxon>
        <taxon>Fulvivirga</taxon>
    </lineage>
</organism>
<keyword evidence="9" id="KW-0067">ATP-binding</keyword>
<dbReference type="EC" id="2.7.13.3" evidence="3"/>
<dbReference type="Proteomes" id="UP000011135">
    <property type="component" value="Unassembled WGS sequence"/>
</dbReference>
<evidence type="ECO:0000256" key="10">
    <source>
        <dbReference type="ARBA" id="ARBA00022989"/>
    </source>
</evidence>
<comment type="caution">
    <text evidence="16">The sequence shown here is derived from an EMBL/GenBank/DDBJ whole genome shotgun (WGS) entry which is preliminary data.</text>
</comment>
<dbReference type="SUPFAM" id="SSF55785">
    <property type="entry name" value="PYP-like sensor domain (PAS domain)"/>
    <property type="match status" value="1"/>
</dbReference>
<evidence type="ECO:0000256" key="13">
    <source>
        <dbReference type="SAM" id="Coils"/>
    </source>
</evidence>
<dbReference type="InterPro" id="IPR036097">
    <property type="entry name" value="HisK_dim/P_sf"/>
</dbReference>
<dbReference type="OrthoDB" id="1522284at2"/>
<dbReference type="Pfam" id="PF13426">
    <property type="entry name" value="PAS_9"/>
    <property type="match status" value="1"/>
</dbReference>
<proteinExistence type="predicted"/>
<keyword evidence="6" id="KW-0812">Transmembrane</keyword>
<dbReference type="GO" id="GO:0000155">
    <property type="term" value="F:phosphorelay sensor kinase activity"/>
    <property type="evidence" value="ECO:0007669"/>
    <property type="project" value="InterPro"/>
</dbReference>
<evidence type="ECO:0000256" key="8">
    <source>
        <dbReference type="ARBA" id="ARBA00022777"/>
    </source>
</evidence>
<dbReference type="InterPro" id="IPR003661">
    <property type="entry name" value="HisK_dim/P_dom"/>
</dbReference>
<dbReference type="InterPro" id="IPR035965">
    <property type="entry name" value="PAS-like_dom_sf"/>
</dbReference>
<dbReference type="NCBIfam" id="TIGR00229">
    <property type="entry name" value="sensory_box"/>
    <property type="match status" value="1"/>
</dbReference>
<keyword evidence="17" id="KW-1185">Reference proteome</keyword>
<keyword evidence="13" id="KW-0175">Coiled coil</keyword>
<dbReference type="GO" id="GO:0000156">
    <property type="term" value="F:phosphorelay response regulator activity"/>
    <property type="evidence" value="ECO:0007669"/>
    <property type="project" value="TreeGrafter"/>
</dbReference>